<dbReference type="EMBL" id="BAAAPZ010000008">
    <property type="protein sequence ID" value="GAA2099945.1"/>
    <property type="molecule type" value="Genomic_DNA"/>
</dbReference>
<keyword evidence="3" id="KW-0949">S-adenosyl-L-methionine</keyword>
<proteinExistence type="predicted"/>
<dbReference type="Gene3D" id="3.40.1010.10">
    <property type="entry name" value="Cobalt-precorrin-4 Transmethylase, Domain 1"/>
    <property type="match status" value="1"/>
</dbReference>
<dbReference type="InterPro" id="IPR003754">
    <property type="entry name" value="4pyrrol_synth_uPrphyn_synth"/>
</dbReference>
<gene>
    <name evidence="6" type="ORF">GCM10009823_22040</name>
</gene>
<evidence type="ECO:0000256" key="2">
    <source>
        <dbReference type="ARBA" id="ARBA00022679"/>
    </source>
</evidence>
<dbReference type="PANTHER" id="PTHR40082:SF1">
    <property type="entry name" value="BLR5956 PROTEIN"/>
    <property type="match status" value="1"/>
</dbReference>
<dbReference type="Gene3D" id="3.40.50.10090">
    <property type="match status" value="2"/>
</dbReference>
<organism evidence="6 7">
    <name type="scientific">Brevibacterium salitolerans</name>
    <dbReference type="NCBI Taxonomy" id="1403566"/>
    <lineage>
        <taxon>Bacteria</taxon>
        <taxon>Bacillati</taxon>
        <taxon>Actinomycetota</taxon>
        <taxon>Actinomycetes</taxon>
        <taxon>Micrococcales</taxon>
        <taxon>Brevibacteriaceae</taxon>
        <taxon>Brevibacterium</taxon>
    </lineage>
</organism>
<dbReference type="InterPro" id="IPR014777">
    <property type="entry name" value="4pyrrole_Mease_sub1"/>
</dbReference>
<evidence type="ECO:0000256" key="1">
    <source>
        <dbReference type="ARBA" id="ARBA00022603"/>
    </source>
</evidence>
<evidence type="ECO:0000259" key="5">
    <source>
        <dbReference type="Pfam" id="PF02602"/>
    </source>
</evidence>
<evidence type="ECO:0000313" key="6">
    <source>
        <dbReference type="EMBL" id="GAA2099945.1"/>
    </source>
</evidence>
<keyword evidence="1" id="KW-0489">Methyltransferase</keyword>
<comment type="caution">
    <text evidence="6">The sequence shown here is derived from an EMBL/GenBank/DDBJ whole genome shotgun (WGS) entry which is preliminary data.</text>
</comment>
<dbReference type="InterPro" id="IPR035996">
    <property type="entry name" value="4pyrrol_Methylase_sf"/>
</dbReference>
<dbReference type="SUPFAM" id="SSF53790">
    <property type="entry name" value="Tetrapyrrole methylase"/>
    <property type="match status" value="1"/>
</dbReference>
<feature type="domain" description="Tetrapyrrole methylase" evidence="4">
    <location>
        <begin position="17"/>
        <end position="217"/>
    </location>
</feature>
<dbReference type="CDD" id="cd06578">
    <property type="entry name" value="HemD"/>
    <property type="match status" value="1"/>
</dbReference>
<evidence type="ECO:0000259" key="4">
    <source>
        <dbReference type="Pfam" id="PF00590"/>
    </source>
</evidence>
<dbReference type="Gene3D" id="3.30.950.10">
    <property type="entry name" value="Methyltransferase, Cobalt-precorrin-4 Transmethylase, Domain 2"/>
    <property type="match status" value="1"/>
</dbReference>
<dbReference type="InterPro" id="IPR036108">
    <property type="entry name" value="4pyrrol_syn_uPrphyn_synt_sf"/>
</dbReference>
<protein>
    <submittedName>
        <fullName evidence="6">Bifunctional uroporphyrinogen-III C-methyltransferase/uroporphyrinogen-III synthase</fullName>
    </submittedName>
</protein>
<keyword evidence="7" id="KW-1185">Reference proteome</keyword>
<dbReference type="Pfam" id="PF02602">
    <property type="entry name" value="HEM4"/>
    <property type="match status" value="1"/>
</dbReference>
<dbReference type="PANTHER" id="PTHR40082">
    <property type="entry name" value="BLR5956 PROTEIN"/>
    <property type="match status" value="1"/>
</dbReference>
<feature type="domain" description="Tetrapyrrole biosynthesis uroporphyrinogen III synthase" evidence="5">
    <location>
        <begin position="270"/>
        <end position="500"/>
    </location>
</feature>
<dbReference type="InterPro" id="IPR039793">
    <property type="entry name" value="UROS/Hem4"/>
</dbReference>
<evidence type="ECO:0000313" key="7">
    <source>
        <dbReference type="Proteomes" id="UP001500984"/>
    </source>
</evidence>
<accession>A0ABP5IIY1</accession>
<keyword evidence="2" id="KW-0808">Transferase</keyword>
<dbReference type="InterPro" id="IPR000878">
    <property type="entry name" value="4pyrrol_Mease"/>
</dbReference>
<dbReference type="InterPro" id="IPR014776">
    <property type="entry name" value="4pyrrole_Mease_sub2"/>
</dbReference>
<dbReference type="Proteomes" id="UP001500984">
    <property type="component" value="Unassembled WGS sequence"/>
</dbReference>
<name>A0ABP5IIY1_9MICO</name>
<reference evidence="7" key="1">
    <citation type="journal article" date="2019" name="Int. J. Syst. Evol. Microbiol.">
        <title>The Global Catalogue of Microorganisms (GCM) 10K type strain sequencing project: providing services to taxonomists for standard genome sequencing and annotation.</title>
        <authorList>
            <consortium name="The Broad Institute Genomics Platform"/>
            <consortium name="The Broad Institute Genome Sequencing Center for Infectious Disease"/>
            <person name="Wu L."/>
            <person name="Ma J."/>
        </authorList>
    </citation>
    <scope>NUCLEOTIDE SEQUENCE [LARGE SCALE GENOMIC DNA]</scope>
    <source>
        <strain evidence="7">JCM 15900</strain>
    </source>
</reference>
<sequence length="533" mass="56329">MKAPDAEARRAGLTAPMVCFLGAGPGDPALVTHRGTELLAAADLVVSDEPRHAAIVEEFVPAATPRTDAAELGQAATTRGRKLAGLAREHGLVVRIVPHDGVLFSTTTDEAAAVRRQGVDFEIVPGVGLAATATAFTGAPVTTNRVRSVRFVEAGEQSHVDVSKHRNTGHVLTGSREDVVSALGALLGDGWDPETPVLLSADLSTVSQLSVESTFGAAAELTRETFAESAQVTMLFGQGVEQHAELDWFETRPLFGWRVLIPRTKEQGSQTVRALSELGATGTIVPTIAIQPPRTPTQMERAIQGLVNGDYQWVGFTSVNAVRAVREWFDDFGLDARALAGVRVAAVGGPTARALEDWGVAPDLVPTGEHSARGLVEDWPDRDPLVDPVGRVLLPRADIATEVLVEGLTERGWDVHDVTAYRTVRAAPPPAPIRESIKAGDFDAVLFTSSSTVRNLVGIAGKPPASTVVACIGPATAQTAEDNGLEVDVLAEEANMGSLISGLVDHAVRRRAEALAAGRAPLRPSQGRTVKRR</sequence>
<evidence type="ECO:0000256" key="3">
    <source>
        <dbReference type="ARBA" id="ARBA00022691"/>
    </source>
</evidence>
<dbReference type="SUPFAM" id="SSF69618">
    <property type="entry name" value="HemD-like"/>
    <property type="match status" value="1"/>
</dbReference>
<dbReference type="Pfam" id="PF00590">
    <property type="entry name" value="TP_methylase"/>
    <property type="match status" value="1"/>
</dbReference>